<dbReference type="AlphaFoldDB" id="A0A150JC98"/>
<comment type="caution">
    <text evidence="1">The sequence shown here is derived from an EMBL/GenBank/DDBJ whole genome shotgun (WGS) entry which is preliminary data.</text>
</comment>
<accession>A0A150JF63</accession>
<name>A0A150JC98_9EURY</name>
<evidence type="ECO:0008006" key="4">
    <source>
        <dbReference type="Google" id="ProtNLM"/>
    </source>
</evidence>
<gene>
    <name evidence="1" type="ORF">AN188_00817</name>
    <name evidence="2" type="ORF">APG09_00069</name>
</gene>
<organism evidence="1 3">
    <name type="scientific">Candidatus Methanofastidiosum methylothiophilum</name>
    <dbReference type="NCBI Taxonomy" id="1705564"/>
    <lineage>
        <taxon>Archaea</taxon>
        <taxon>Methanobacteriati</taxon>
        <taxon>Methanobacteriota</taxon>
        <taxon>Stenosarchaea group</taxon>
        <taxon>Candidatus Methanofastidiosia</taxon>
        <taxon>Candidatus Methanofastidiosales</taxon>
        <taxon>Candidatus Methanofastidiosaceae</taxon>
        <taxon>Candidatus Methanofastidiosum</taxon>
    </lineage>
</organism>
<dbReference type="EMBL" id="LNJE01000001">
    <property type="protein sequence ID" value="KYC58595.1"/>
    <property type="molecule type" value="Genomic_DNA"/>
</dbReference>
<dbReference type="EMBL" id="LNJB01000008">
    <property type="protein sequence ID" value="KYC54775.1"/>
    <property type="molecule type" value="Genomic_DNA"/>
</dbReference>
<sequence>MDSKIKDLTIEEFRLLLSNTLKEVMEDLKEDMLALSSQDYIDSIKESRKDYKEGKFKNLEDILNV</sequence>
<dbReference type="Proteomes" id="UP000092420">
    <property type="component" value="Unassembled WGS sequence"/>
</dbReference>
<reference evidence="1 3" key="1">
    <citation type="journal article" date="2016" name="ISME J.">
        <title>Chasing the elusive Euryarchaeota class WSA2: genomes reveal a uniquely fastidious methyl-reducing methanogen.</title>
        <authorList>
            <person name="Nobu M.K."/>
            <person name="Narihiro T."/>
            <person name="Kuroda K."/>
            <person name="Mei R."/>
            <person name="Liu W.T."/>
        </authorList>
    </citation>
    <scope>NUCLEOTIDE SEQUENCE [LARGE SCALE GENOMIC DNA]</scope>
    <source>
        <strain evidence="1">ADurb1013_Bin02101</strain>
        <strain evidence="2">ADurb1213_Bin02801</strain>
    </source>
</reference>
<proteinExistence type="predicted"/>
<accession>A0A150JC98</accession>
<evidence type="ECO:0000313" key="2">
    <source>
        <dbReference type="EMBL" id="KYC58595.1"/>
    </source>
</evidence>
<evidence type="ECO:0000313" key="3">
    <source>
        <dbReference type="Proteomes" id="UP000092420"/>
    </source>
</evidence>
<accession>A0A150JMT0</accession>
<protein>
    <recommendedName>
        <fullName evidence="4">Addiction module component</fullName>
    </recommendedName>
</protein>
<evidence type="ECO:0000313" key="1">
    <source>
        <dbReference type="EMBL" id="KYC54775.1"/>
    </source>
</evidence>